<organism evidence="8 9">
    <name type="scientific">Acer saccharum</name>
    <name type="common">Sugar maple</name>
    <dbReference type="NCBI Taxonomy" id="4024"/>
    <lineage>
        <taxon>Eukaryota</taxon>
        <taxon>Viridiplantae</taxon>
        <taxon>Streptophyta</taxon>
        <taxon>Embryophyta</taxon>
        <taxon>Tracheophyta</taxon>
        <taxon>Spermatophyta</taxon>
        <taxon>Magnoliopsida</taxon>
        <taxon>eudicotyledons</taxon>
        <taxon>Gunneridae</taxon>
        <taxon>Pentapetalae</taxon>
        <taxon>rosids</taxon>
        <taxon>malvids</taxon>
        <taxon>Sapindales</taxon>
        <taxon>Sapindaceae</taxon>
        <taxon>Hippocastanoideae</taxon>
        <taxon>Acereae</taxon>
        <taxon>Acer</taxon>
    </lineage>
</organism>
<feature type="compositionally biased region" description="Polar residues" evidence="6">
    <location>
        <begin position="344"/>
        <end position="353"/>
    </location>
</feature>
<evidence type="ECO:0000256" key="1">
    <source>
        <dbReference type="ARBA" id="ARBA00004123"/>
    </source>
</evidence>
<protein>
    <recommendedName>
        <fullName evidence="7">MADS-box domain-containing protein</fullName>
    </recommendedName>
</protein>
<keyword evidence="9" id="KW-1185">Reference proteome</keyword>
<evidence type="ECO:0000259" key="7">
    <source>
        <dbReference type="PROSITE" id="PS50066"/>
    </source>
</evidence>
<dbReference type="Gene3D" id="3.40.1810.10">
    <property type="entry name" value="Transcription factor, MADS-box"/>
    <property type="match status" value="1"/>
</dbReference>
<sequence>MAAPVKNNRSMRFNYTYNRRKTTLMRKANQLSKLRDVNVCVICFGPDKTVETWPENRSEVCDIISKYKLGGLGNNMGRGKKHNLVGFLENKKKKLEEKSSKKIMKNLVGGCVYSTWDERLDRFSEEELVGLCGCLDSKLQNLRDKINSKKKKKKNQEALVVNSPLDNNTNNNNIDHNLNMFNNVYQSNPITPPQTLWFSGDCSSYNQQAFSGSDALLGRAENFGVYGQNYGNNFTGSSMINNGFLLDSTYMGMAGQSSSSNIDNYFRFDQPMVNYTSSNMINNGFHLENTYMAVDSTHESENNSIGSPAMSSELEQQQGRSMPSPDQLTQSSVTELRSLAPETATPTETQSKLTLRLLSPELAAS</sequence>
<feature type="region of interest" description="Disordered" evidence="6">
    <location>
        <begin position="297"/>
        <end position="365"/>
    </location>
</feature>
<evidence type="ECO:0000256" key="5">
    <source>
        <dbReference type="ARBA" id="ARBA00023242"/>
    </source>
</evidence>
<evidence type="ECO:0000313" key="8">
    <source>
        <dbReference type="EMBL" id="KAK0596229.1"/>
    </source>
</evidence>
<keyword evidence="5" id="KW-0539">Nucleus</keyword>
<dbReference type="SUPFAM" id="SSF55455">
    <property type="entry name" value="SRF-like"/>
    <property type="match status" value="1"/>
</dbReference>
<dbReference type="AlphaFoldDB" id="A0AA39VRQ1"/>
<dbReference type="Pfam" id="PF00319">
    <property type="entry name" value="SRF-TF"/>
    <property type="match status" value="1"/>
</dbReference>
<comment type="caution">
    <text evidence="8">The sequence shown here is derived from an EMBL/GenBank/DDBJ whole genome shotgun (WGS) entry which is preliminary data.</text>
</comment>
<keyword evidence="4" id="KW-0804">Transcription</keyword>
<reference evidence="8" key="2">
    <citation type="submission" date="2023-06" db="EMBL/GenBank/DDBJ databases">
        <authorList>
            <person name="Swenson N.G."/>
            <person name="Wegrzyn J.L."/>
            <person name="Mcevoy S.L."/>
        </authorList>
    </citation>
    <scope>NUCLEOTIDE SEQUENCE</scope>
    <source>
        <strain evidence="8">NS2018</strain>
        <tissue evidence="8">Leaf</tissue>
    </source>
</reference>
<feature type="domain" description="MADS-box" evidence="7">
    <location>
        <begin position="16"/>
        <end position="57"/>
    </location>
</feature>
<comment type="subcellular location">
    <subcellularLocation>
        <location evidence="1">Nucleus</location>
    </subcellularLocation>
</comment>
<evidence type="ECO:0000256" key="3">
    <source>
        <dbReference type="ARBA" id="ARBA00023125"/>
    </source>
</evidence>
<dbReference type="InterPro" id="IPR002100">
    <property type="entry name" value="TF_MADSbox"/>
</dbReference>
<dbReference type="Proteomes" id="UP001168877">
    <property type="component" value="Unassembled WGS sequence"/>
</dbReference>
<feature type="compositionally biased region" description="Polar residues" evidence="6">
    <location>
        <begin position="302"/>
        <end position="335"/>
    </location>
</feature>
<evidence type="ECO:0000256" key="4">
    <source>
        <dbReference type="ARBA" id="ARBA00023163"/>
    </source>
</evidence>
<name>A0AA39VRQ1_ACESA</name>
<dbReference type="GO" id="GO:0046983">
    <property type="term" value="F:protein dimerization activity"/>
    <property type="evidence" value="ECO:0007669"/>
    <property type="project" value="InterPro"/>
</dbReference>
<gene>
    <name evidence="8" type="ORF">LWI29_013876</name>
</gene>
<dbReference type="GO" id="GO:0005634">
    <property type="term" value="C:nucleus"/>
    <property type="evidence" value="ECO:0007669"/>
    <property type="project" value="UniProtKB-SubCell"/>
</dbReference>
<evidence type="ECO:0000256" key="6">
    <source>
        <dbReference type="SAM" id="MobiDB-lite"/>
    </source>
</evidence>
<evidence type="ECO:0000313" key="9">
    <source>
        <dbReference type="Proteomes" id="UP001168877"/>
    </source>
</evidence>
<reference evidence="8" key="1">
    <citation type="journal article" date="2022" name="Plant J.">
        <title>Strategies of tolerance reflected in two North American maple genomes.</title>
        <authorList>
            <person name="McEvoy S.L."/>
            <person name="Sezen U.U."/>
            <person name="Trouern-Trend A."/>
            <person name="McMahon S.M."/>
            <person name="Schaberg P.G."/>
            <person name="Yang J."/>
            <person name="Wegrzyn J.L."/>
            <person name="Swenson N.G."/>
        </authorList>
    </citation>
    <scope>NUCLEOTIDE SEQUENCE</scope>
    <source>
        <strain evidence="8">NS2018</strain>
    </source>
</reference>
<proteinExistence type="predicted"/>
<dbReference type="GO" id="GO:0003677">
    <property type="term" value="F:DNA binding"/>
    <property type="evidence" value="ECO:0007669"/>
    <property type="project" value="UniProtKB-KW"/>
</dbReference>
<dbReference type="InterPro" id="IPR036879">
    <property type="entry name" value="TF_MADSbox_sf"/>
</dbReference>
<dbReference type="EMBL" id="JAUESC010000004">
    <property type="protein sequence ID" value="KAK0596229.1"/>
    <property type="molecule type" value="Genomic_DNA"/>
</dbReference>
<keyword evidence="2" id="KW-0805">Transcription regulation</keyword>
<keyword evidence="3" id="KW-0238">DNA-binding</keyword>
<dbReference type="PROSITE" id="PS50066">
    <property type="entry name" value="MADS_BOX_2"/>
    <property type="match status" value="1"/>
</dbReference>
<accession>A0AA39VRQ1</accession>
<evidence type="ECO:0000256" key="2">
    <source>
        <dbReference type="ARBA" id="ARBA00023015"/>
    </source>
</evidence>